<proteinExistence type="predicted"/>
<sequence>MNVFLVVLRFLLPLVFFFSLGIGLWALGQGLRRKGHGERLDTIGERIKKFQTVTGRIFSPLYMTFIGVGRALNHIPLFGNKNSRVMWDILEKNKNPAFRKETKNRKNTN</sequence>
<gene>
    <name evidence="2" type="ORF">XBFM1_2570012</name>
</gene>
<dbReference type="EMBL" id="CBSV010000176">
    <property type="protein sequence ID" value="CDH02263.1"/>
    <property type="molecule type" value="Genomic_DNA"/>
</dbReference>
<keyword evidence="1" id="KW-0472">Membrane</keyword>
<keyword evidence="1" id="KW-0812">Transmembrane</keyword>
<evidence type="ECO:0000256" key="1">
    <source>
        <dbReference type="SAM" id="Phobius"/>
    </source>
</evidence>
<feature type="transmembrane region" description="Helical" evidence="1">
    <location>
        <begin position="6"/>
        <end position="27"/>
    </location>
</feature>
<accession>A0A077NV80</accession>
<protein>
    <submittedName>
        <fullName evidence="2">Uncharacterized protein</fullName>
    </submittedName>
</protein>
<dbReference type="AlphaFoldDB" id="A0A077NV80"/>
<dbReference type="RefSeq" id="WP_038209496.1">
    <property type="nucleotide sequence ID" value="NZ_CAWLWD010000217.1"/>
</dbReference>
<dbReference type="HOGENOM" id="CLU_2182937_0_0_6"/>
<evidence type="ECO:0000313" key="3">
    <source>
        <dbReference type="Proteomes" id="UP000028487"/>
    </source>
</evidence>
<organism evidence="2 3">
    <name type="scientific">Xenorhabdus bovienii str. feltiae Moldova</name>
    <dbReference type="NCBI Taxonomy" id="1398200"/>
    <lineage>
        <taxon>Bacteria</taxon>
        <taxon>Pseudomonadati</taxon>
        <taxon>Pseudomonadota</taxon>
        <taxon>Gammaproteobacteria</taxon>
        <taxon>Enterobacterales</taxon>
        <taxon>Morganellaceae</taxon>
        <taxon>Xenorhabdus</taxon>
    </lineage>
</organism>
<reference evidence="2" key="1">
    <citation type="submission" date="2013-07" db="EMBL/GenBank/DDBJ databases">
        <title>Sub-species coevolution in mutualistic symbiosis.</title>
        <authorList>
            <person name="Murfin K."/>
            <person name="Klassen J."/>
            <person name="Lee M."/>
            <person name="Forst S."/>
            <person name="Stock P."/>
            <person name="Goodrich-Blair H."/>
        </authorList>
    </citation>
    <scope>NUCLEOTIDE SEQUENCE [LARGE SCALE GENOMIC DNA]</scope>
    <source>
        <strain evidence="2">Feltiae Moldova</strain>
    </source>
</reference>
<evidence type="ECO:0000313" key="2">
    <source>
        <dbReference type="EMBL" id="CDH02263.1"/>
    </source>
</evidence>
<keyword evidence="1" id="KW-1133">Transmembrane helix</keyword>
<name>A0A077NV80_XENBV</name>
<comment type="caution">
    <text evidence="2">The sequence shown here is derived from an EMBL/GenBank/DDBJ whole genome shotgun (WGS) entry which is preliminary data.</text>
</comment>
<dbReference type="Proteomes" id="UP000028487">
    <property type="component" value="Unassembled WGS sequence"/>
</dbReference>